<feature type="transmembrane region" description="Helical" evidence="9">
    <location>
        <begin position="84"/>
        <end position="101"/>
    </location>
</feature>
<dbReference type="GO" id="GO:0019646">
    <property type="term" value="P:aerobic electron transport chain"/>
    <property type="evidence" value="ECO:0007669"/>
    <property type="project" value="InterPro"/>
</dbReference>
<evidence type="ECO:0000256" key="7">
    <source>
        <dbReference type="ARBA" id="ARBA00083763"/>
    </source>
</evidence>
<dbReference type="Proteomes" id="UP000218418">
    <property type="component" value="Chromosome"/>
</dbReference>
<dbReference type="PROSITE" id="PS50253">
    <property type="entry name" value="COX3"/>
    <property type="match status" value="1"/>
</dbReference>
<keyword evidence="4 8" id="KW-0812">Transmembrane</keyword>
<gene>
    <name evidence="11" type="ORF">NIES267_23330</name>
</gene>
<feature type="domain" description="Heme-copper oxidase subunit III family profile" evidence="10">
    <location>
        <begin position="15"/>
        <end position="214"/>
    </location>
</feature>
<dbReference type="SUPFAM" id="SSF81452">
    <property type="entry name" value="Cytochrome c oxidase subunit III-like"/>
    <property type="match status" value="1"/>
</dbReference>
<evidence type="ECO:0000256" key="2">
    <source>
        <dbReference type="ARBA" id="ARBA00010581"/>
    </source>
</evidence>
<dbReference type="PANTHER" id="PTHR11403:SF2">
    <property type="entry name" value="CYTOCHROME BO(3) UBIQUINOL OXIDASE SUBUNIT 3"/>
    <property type="match status" value="1"/>
</dbReference>
<evidence type="ECO:0000256" key="5">
    <source>
        <dbReference type="ARBA" id="ARBA00022989"/>
    </source>
</evidence>
<accession>A0A1Z4LP42</accession>
<dbReference type="Gene3D" id="1.20.120.80">
    <property type="entry name" value="Cytochrome c oxidase, subunit III, four-helix bundle"/>
    <property type="match status" value="1"/>
</dbReference>
<organism evidence="11 12">
    <name type="scientific">Calothrix parasitica NIES-267</name>
    <dbReference type="NCBI Taxonomy" id="1973488"/>
    <lineage>
        <taxon>Bacteria</taxon>
        <taxon>Bacillati</taxon>
        <taxon>Cyanobacteriota</taxon>
        <taxon>Cyanophyceae</taxon>
        <taxon>Nostocales</taxon>
        <taxon>Calotrichaceae</taxon>
        <taxon>Calothrix</taxon>
    </lineage>
</organism>
<evidence type="ECO:0000256" key="6">
    <source>
        <dbReference type="ARBA" id="ARBA00023136"/>
    </source>
</evidence>
<feature type="transmembrane region" description="Helical" evidence="9">
    <location>
        <begin position="41"/>
        <end position="64"/>
    </location>
</feature>
<keyword evidence="6 9" id="KW-0472">Membrane</keyword>
<dbReference type="PANTHER" id="PTHR11403">
    <property type="entry name" value="CYTOCHROME C OXIDASE SUBUNIT III"/>
    <property type="match status" value="1"/>
</dbReference>
<dbReference type="Pfam" id="PF00510">
    <property type="entry name" value="COX3"/>
    <property type="match status" value="1"/>
</dbReference>
<proteinExistence type="inferred from homology"/>
<dbReference type="CDD" id="cd00386">
    <property type="entry name" value="Heme_Cu_Oxidase_III_like"/>
    <property type="match status" value="1"/>
</dbReference>
<evidence type="ECO:0000256" key="9">
    <source>
        <dbReference type="SAM" id="Phobius"/>
    </source>
</evidence>
<reference evidence="11 12" key="1">
    <citation type="submission" date="2017-06" db="EMBL/GenBank/DDBJ databases">
        <title>Genome sequencing of cyanobaciteial culture collection at National Institute for Environmental Studies (NIES).</title>
        <authorList>
            <person name="Hirose Y."/>
            <person name="Shimura Y."/>
            <person name="Fujisawa T."/>
            <person name="Nakamura Y."/>
            <person name="Kawachi M."/>
        </authorList>
    </citation>
    <scope>NUCLEOTIDE SEQUENCE [LARGE SCALE GENOMIC DNA]</scope>
    <source>
        <strain evidence="11 12">NIES-267</strain>
    </source>
</reference>
<dbReference type="EMBL" id="AP018227">
    <property type="protein sequence ID" value="BAY82848.1"/>
    <property type="molecule type" value="Genomic_DNA"/>
</dbReference>
<dbReference type="InterPro" id="IPR024791">
    <property type="entry name" value="Cyt_c/ubiquinol_Oxase_su3"/>
</dbReference>
<keyword evidence="3" id="KW-1003">Cell membrane</keyword>
<dbReference type="InterPro" id="IPR000298">
    <property type="entry name" value="Cyt_c_oxidase-like_su3"/>
</dbReference>
<sequence>MSTTDGQAIQLENDNSLQELELENHENVAEHEHDEEGNSMFGFIVFLISESVIFLSFFAGYIVYKTTTVDWLPPGVEGLEVREPAINTVILVSSSFVIYFAERFLKKDNIWGFRLFWLLTMTMGSYFLYGQAVEWNGLQFGFTSGVFGGMFYLLTGFHGLHVLSGVLLQLTMLIRSFIPGNYENGHYGVDATSLFWHFVDVIWIVLFVLLYLWQ</sequence>
<feature type="transmembrane region" description="Helical" evidence="9">
    <location>
        <begin position="113"/>
        <end position="132"/>
    </location>
</feature>
<dbReference type="InterPro" id="IPR035973">
    <property type="entry name" value="Cyt_c_oxidase_su3-like_sf"/>
</dbReference>
<dbReference type="InterPro" id="IPR013833">
    <property type="entry name" value="Cyt_c_oxidase_su3_a-hlx"/>
</dbReference>
<evidence type="ECO:0000313" key="12">
    <source>
        <dbReference type="Proteomes" id="UP000218418"/>
    </source>
</evidence>
<dbReference type="GO" id="GO:0005886">
    <property type="term" value="C:plasma membrane"/>
    <property type="evidence" value="ECO:0007669"/>
    <property type="project" value="UniProtKB-SubCell"/>
</dbReference>
<comment type="subcellular location">
    <subcellularLocation>
        <location evidence="1 8">Cell membrane</location>
        <topology evidence="1 8">Multi-pass membrane protein</topology>
    </subcellularLocation>
</comment>
<evidence type="ECO:0000259" key="10">
    <source>
        <dbReference type="PROSITE" id="PS50253"/>
    </source>
</evidence>
<dbReference type="AlphaFoldDB" id="A0A1Z4LP42"/>
<dbReference type="FunFam" id="1.20.120.80:FF:000001">
    <property type="entry name" value="Cytochrome (Ubi)quinol oxidase subunit III"/>
    <property type="match status" value="1"/>
</dbReference>
<evidence type="ECO:0000313" key="11">
    <source>
        <dbReference type="EMBL" id="BAY82848.1"/>
    </source>
</evidence>
<keyword evidence="5 9" id="KW-1133">Transmembrane helix</keyword>
<dbReference type="GO" id="GO:0004129">
    <property type="term" value="F:cytochrome-c oxidase activity"/>
    <property type="evidence" value="ECO:0007669"/>
    <property type="project" value="InterPro"/>
</dbReference>
<name>A0A1Z4LP42_9CYAN</name>
<keyword evidence="12" id="KW-1185">Reference proteome</keyword>
<feature type="transmembrane region" description="Helical" evidence="9">
    <location>
        <begin position="194"/>
        <end position="213"/>
    </location>
</feature>
<comment type="similarity">
    <text evidence="2 8">Belongs to the cytochrome c oxidase subunit 3 family.</text>
</comment>
<evidence type="ECO:0000256" key="4">
    <source>
        <dbReference type="ARBA" id="ARBA00022692"/>
    </source>
</evidence>
<protein>
    <recommendedName>
        <fullName evidence="7">Oxidase aa(3) subunit 3</fullName>
    </recommendedName>
</protein>
<evidence type="ECO:0000256" key="1">
    <source>
        <dbReference type="ARBA" id="ARBA00004651"/>
    </source>
</evidence>
<dbReference type="OrthoDB" id="9810850at2"/>
<evidence type="ECO:0000256" key="3">
    <source>
        <dbReference type="ARBA" id="ARBA00022475"/>
    </source>
</evidence>
<evidence type="ECO:0000256" key="8">
    <source>
        <dbReference type="RuleBase" id="RU003376"/>
    </source>
</evidence>